<evidence type="ECO:0000256" key="2">
    <source>
        <dbReference type="ARBA" id="ARBA00006446"/>
    </source>
</evidence>
<sequence>MEWIADPTIWVGLATLVVLEIVLGIDNLVFVAILADKLPVSERNRARLTGLGFALFMRLGLLASISWLVTLTTPLFIIYGIDFAGRDLIMLGGGIFLLTKATMELHERLEPASEESGAAKAHARFWIVVAQIIILDAVFSIDSVVTAVGMVDNLPVMMAAVIVAMGVMMLASGPLTKFVNAHPTVVVLCLGFLMMIGFSLVAEGFGFHIPKGYLYAAIGFSILIESFNQWAQRNRVRHAAARPFRQRTAETVFRLLGGPAAAEEGAEATGTEGVPEGFGAEERTMVSGVLTLGERQVSSIMTPRRDIVWVKLADSAEDLLNLLRGSPHGLYPVCRSSDEELVGYARAQDLMEDLLTHGAINEAKSVRKPLVVHEGLGVLQLLEQFRRSHVQLALVTDEYGSIEGLVTPFDVLEAIAGEFPDAHDETPWLQRLGEGHWRVDGMADIRRLAFAIGRDLSMEGDNYSTVAGYVLWYLGRVPETGDRIEHDDLVFTVTKMDSRRIAELEIEALQSNGGH</sequence>
<dbReference type="InterPro" id="IPR036318">
    <property type="entry name" value="FAD-bd_PCMH-like_sf"/>
</dbReference>
<comment type="similarity">
    <text evidence="2">Belongs to the UPF0053 family. Hemolysin C subfamily.</text>
</comment>
<evidence type="ECO:0000256" key="5">
    <source>
        <dbReference type="ARBA" id="ARBA00022737"/>
    </source>
</evidence>
<dbReference type="InterPro" id="IPR046342">
    <property type="entry name" value="CBS_dom_sf"/>
</dbReference>
<proteinExistence type="inferred from homology"/>
<dbReference type="InterPro" id="IPR044751">
    <property type="entry name" value="Ion_transp-like_CBS"/>
</dbReference>
<dbReference type="SUPFAM" id="SSF56176">
    <property type="entry name" value="FAD-binding/transporter-associated domain-like"/>
    <property type="match status" value="1"/>
</dbReference>
<evidence type="ECO:0000256" key="3">
    <source>
        <dbReference type="ARBA" id="ARBA00022475"/>
    </source>
</evidence>
<keyword evidence="4 10" id="KW-0812">Transmembrane</keyword>
<dbReference type="GO" id="GO:0005886">
    <property type="term" value="C:plasma membrane"/>
    <property type="evidence" value="ECO:0007669"/>
    <property type="project" value="UniProtKB-SubCell"/>
</dbReference>
<protein>
    <submittedName>
        <fullName evidence="12">CBS domain-containing protein</fullName>
    </submittedName>
</protein>
<evidence type="ECO:0000259" key="11">
    <source>
        <dbReference type="PROSITE" id="PS51371"/>
    </source>
</evidence>
<keyword evidence="7 9" id="KW-0129">CBS domain</keyword>
<dbReference type="EMBL" id="WESC01000010">
    <property type="protein sequence ID" value="KAB7739460.1"/>
    <property type="molecule type" value="Genomic_DNA"/>
</dbReference>
<dbReference type="PROSITE" id="PS51371">
    <property type="entry name" value="CBS"/>
    <property type="match status" value="2"/>
</dbReference>
<evidence type="ECO:0000256" key="6">
    <source>
        <dbReference type="ARBA" id="ARBA00022989"/>
    </source>
</evidence>
<evidence type="ECO:0000313" key="13">
    <source>
        <dbReference type="Proteomes" id="UP000468901"/>
    </source>
</evidence>
<dbReference type="InterPro" id="IPR016169">
    <property type="entry name" value="FAD-bd_PCMH_sub2"/>
</dbReference>
<feature type="domain" description="CBS" evidence="11">
    <location>
        <begin position="301"/>
        <end position="362"/>
    </location>
</feature>
<keyword evidence="3" id="KW-1003">Cell membrane</keyword>
<feature type="transmembrane region" description="Helical" evidence="10">
    <location>
        <begin position="12"/>
        <end position="36"/>
    </location>
</feature>
<dbReference type="RefSeq" id="WP_152216632.1">
    <property type="nucleotide sequence ID" value="NZ_JBAQYD010000013.1"/>
</dbReference>
<dbReference type="CDD" id="cd04590">
    <property type="entry name" value="CBS_pair_CorC_HlyC_assoc"/>
    <property type="match status" value="1"/>
</dbReference>
<organism evidence="12 13">
    <name type="scientific">Parvibaculum sedimenti</name>
    <dbReference type="NCBI Taxonomy" id="2608632"/>
    <lineage>
        <taxon>Bacteria</taxon>
        <taxon>Pseudomonadati</taxon>
        <taxon>Pseudomonadota</taxon>
        <taxon>Alphaproteobacteria</taxon>
        <taxon>Hyphomicrobiales</taxon>
        <taxon>Parvibaculaceae</taxon>
        <taxon>Parvibaculum</taxon>
    </lineage>
</organism>
<evidence type="ECO:0000256" key="4">
    <source>
        <dbReference type="ARBA" id="ARBA00022692"/>
    </source>
</evidence>
<dbReference type="AlphaFoldDB" id="A0A6N6VFK2"/>
<feature type="transmembrane region" description="Helical" evidence="10">
    <location>
        <begin position="125"/>
        <end position="148"/>
    </location>
</feature>
<dbReference type="InterPro" id="IPR005496">
    <property type="entry name" value="Integral_membrane_TerC"/>
</dbReference>
<comment type="subcellular location">
    <subcellularLocation>
        <location evidence="1">Cell membrane</location>
        <topology evidence="1">Multi-pass membrane protein</topology>
    </subcellularLocation>
</comment>
<reference evidence="12 13" key="1">
    <citation type="submission" date="2019-09" db="EMBL/GenBank/DDBJ databases">
        <title>Parvibaculum sedimenti sp. nov., isolated from sediment.</title>
        <authorList>
            <person name="Wang Y."/>
        </authorList>
    </citation>
    <scope>NUCLEOTIDE SEQUENCE [LARGE SCALE GENOMIC DNA]</scope>
    <source>
        <strain evidence="12 13">HXT-9</strain>
    </source>
</reference>
<evidence type="ECO:0000256" key="7">
    <source>
        <dbReference type="ARBA" id="ARBA00023122"/>
    </source>
</evidence>
<dbReference type="Pfam" id="PF00571">
    <property type="entry name" value="CBS"/>
    <property type="match status" value="2"/>
</dbReference>
<evidence type="ECO:0000256" key="8">
    <source>
        <dbReference type="ARBA" id="ARBA00023136"/>
    </source>
</evidence>
<feature type="domain" description="CBS" evidence="11">
    <location>
        <begin position="365"/>
        <end position="425"/>
    </location>
</feature>
<evidence type="ECO:0000256" key="9">
    <source>
        <dbReference type="PROSITE-ProRule" id="PRU00703"/>
    </source>
</evidence>
<dbReference type="InterPro" id="IPR000644">
    <property type="entry name" value="CBS_dom"/>
</dbReference>
<name>A0A6N6VFK2_9HYPH</name>
<gene>
    <name evidence="12" type="ORF">F2P47_12120</name>
</gene>
<keyword evidence="8 10" id="KW-0472">Membrane</keyword>
<dbReference type="InterPro" id="IPR005170">
    <property type="entry name" value="Transptr-assoc_dom"/>
</dbReference>
<evidence type="ECO:0000256" key="1">
    <source>
        <dbReference type="ARBA" id="ARBA00004651"/>
    </source>
</evidence>
<evidence type="ECO:0000256" key="10">
    <source>
        <dbReference type="SAM" id="Phobius"/>
    </source>
</evidence>
<feature type="transmembrane region" description="Helical" evidence="10">
    <location>
        <begin position="76"/>
        <end position="98"/>
    </location>
</feature>
<feature type="transmembrane region" description="Helical" evidence="10">
    <location>
        <begin position="48"/>
        <end position="70"/>
    </location>
</feature>
<keyword evidence="13" id="KW-1185">Reference proteome</keyword>
<dbReference type="Proteomes" id="UP000468901">
    <property type="component" value="Unassembled WGS sequence"/>
</dbReference>
<dbReference type="PANTHER" id="PTHR22777">
    <property type="entry name" value="HEMOLYSIN-RELATED"/>
    <property type="match status" value="1"/>
</dbReference>
<feature type="transmembrane region" description="Helical" evidence="10">
    <location>
        <begin position="154"/>
        <end position="173"/>
    </location>
</feature>
<dbReference type="Gene3D" id="3.10.580.10">
    <property type="entry name" value="CBS-domain"/>
    <property type="match status" value="1"/>
</dbReference>
<dbReference type="PANTHER" id="PTHR22777:SF15">
    <property type="entry name" value="UPF0053 INNER MEMBRANE PROTEIN YOAE"/>
    <property type="match status" value="1"/>
</dbReference>
<keyword evidence="5" id="KW-0677">Repeat</keyword>
<evidence type="ECO:0000313" key="12">
    <source>
        <dbReference type="EMBL" id="KAB7739460.1"/>
    </source>
</evidence>
<dbReference type="Gene3D" id="3.30.465.10">
    <property type="match status" value="1"/>
</dbReference>
<dbReference type="SUPFAM" id="SSF54631">
    <property type="entry name" value="CBS-domain pair"/>
    <property type="match status" value="1"/>
</dbReference>
<accession>A0A6N6VFK2</accession>
<dbReference type="Pfam" id="PF03471">
    <property type="entry name" value="CorC_HlyC"/>
    <property type="match status" value="1"/>
</dbReference>
<comment type="caution">
    <text evidence="12">The sequence shown here is derived from an EMBL/GenBank/DDBJ whole genome shotgun (WGS) entry which is preliminary data.</text>
</comment>
<keyword evidence="6 10" id="KW-1133">Transmembrane helix</keyword>
<feature type="transmembrane region" description="Helical" evidence="10">
    <location>
        <begin position="185"/>
        <end position="207"/>
    </location>
</feature>
<dbReference type="Pfam" id="PF03741">
    <property type="entry name" value="TerC"/>
    <property type="match status" value="1"/>
</dbReference>
<dbReference type="GO" id="GO:0050660">
    <property type="term" value="F:flavin adenine dinucleotide binding"/>
    <property type="evidence" value="ECO:0007669"/>
    <property type="project" value="InterPro"/>
</dbReference>
<dbReference type="SMART" id="SM01091">
    <property type="entry name" value="CorC_HlyC"/>
    <property type="match status" value="1"/>
</dbReference>